<dbReference type="GO" id="GO:0003677">
    <property type="term" value="F:DNA binding"/>
    <property type="evidence" value="ECO:0007669"/>
    <property type="project" value="InterPro"/>
</dbReference>
<evidence type="ECO:0000313" key="7">
    <source>
        <dbReference type="Proteomes" id="UP000316331"/>
    </source>
</evidence>
<evidence type="ECO:0000313" key="5">
    <source>
        <dbReference type="EMBL" id="TQM25746.1"/>
    </source>
</evidence>
<dbReference type="AlphaFoldDB" id="A0A543EVE8"/>
<dbReference type="Pfam" id="PF13340">
    <property type="entry name" value="DUF4096"/>
    <property type="match status" value="1"/>
</dbReference>
<accession>A0A543EVE8</accession>
<feature type="region of interest" description="Disordered" evidence="1">
    <location>
        <begin position="114"/>
        <end position="144"/>
    </location>
</feature>
<dbReference type="EMBL" id="VFPG01000001">
    <property type="protein sequence ID" value="TQM30205.1"/>
    <property type="molecule type" value="Genomic_DNA"/>
</dbReference>
<dbReference type="InterPro" id="IPR002559">
    <property type="entry name" value="Transposase_11"/>
</dbReference>
<dbReference type="NCBIfam" id="NF033580">
    <property type="entry name" value="transpos_IS5_3"/>
    <property type="match status" value="1"/>
</dbReference>
<dbReference type="GO" id="GO:0004803">
    <property type="term" value="F:transposase activity"/>
    <property type="evidence" value="ECO:0007669"/>
    <property type="project" value="InterPro"/>
</dbReference>
<organism evidence="4 7">
    <name type="scientific">Nocardia bhagyanarayanae</name>
    <dbReference type="NCBI Taxonomy" id="1215925"/>
    <lineage>
        <taxon>Bacteria</taxon>
        <taxon>Bacillati</taxon>
        <taxon>Actinomycetota</taxon>
        <taxon>Actinomycetes</taxon>
        <taxon>Mycobacteriales</taxon>
        <taxon>Nocardiaceae</taxon>
        <taxon>Nocardia</taxon>
    </lineage>
</organism>
<name>A0A543EVE8_9NOCA</name>
<evidence type="ECO:0000259" key="3">
    <source>
        <dbReference type="Pfam" id="PF13340"/>
    </source>
</evidence>
<gene>
    <name evidence="6" type="ORF">FB390_1824</name>
    <name evidence="4" type="ORF">FB390_5690</name>
    <name evidence="5" type="ORF">FB390_5909</name>
</gene>
<proteinExistence type="predicted"/>
<keyword evidence="7" id="KW-1185">Reference proteome</keyword>
<dbReference type="EMBL" id="VFPG01000002">
    <property type="protein sequence ID" value="TQM25535.1"/>
    <property type="molecule type" value="Genomic_DNA"/>
</dbReference>
<sequence>MTSVAVAGRADLTDAQWARLEPLLPRGKKAGRPPVWTKRQLIDGIRWRTRVGCPWRDVPPQYGSWPAMYGLFRRWQRSGAWLVIWKLLQVFADAAGRIVWQVSVDSTIVRAHQHAAGARRDSGGQAEPPAGPGEHEPVDHGLGRSRGGWTTKLHLACEQGCRVLAMLVTAGQAGDSPQFMSVLDAIEVGKLGRGRPRRRPDRVLADKAYSGRANRDWLRRRGIKATIPVPADQAGHRRNRGSAGGRPPAFAPVVYRDRNAVERGINQLKQHRAVATRFDKLAVRYLATIHIAAINQWLRHE</sequence>
<evidence type="ECO:0000259" key="2">
    <source>
        <dbReference type="Pfam" id="PF01609"/>
    </source>
</evidence>
<protein>
    <submittedName>
        <fullName evidence="4">Transposase</fullName>
    </submittedName>
</protein>
<comment type="caution">
    <text evidence="4">The sequence shown here is derived from an EMBL/GenBank/DDBJ whole genome shotgun (WGS) entry which is preliminary data.</text>
</comment>
<dbReference type="Pfam" id="PF01609">
    <property type="entry name" value="DDE_Tnp_1"/>
    <property type="match status" value="1"/>
</dbReference>
<dbReference type="GO" id="GO:0006313">
    <property type="term" value="P:DNA transposition"/>
    <property type="evidence" value="ECO:0007669"/>
    <property type="project" value="InterPro"/>
</dbReference>
<dbReference type="RefSeq" id="WP_141808547.1">
    <property type="nucleotide sequence ID" value="NZ_VFPG01000001.1"/>
</dbReference>
<dbReference type="OrthoDB" id="4546548at2"/>
<dbReference type="EMBL" id="VFPG01000002">
    <property type="protein sequence ID" value="TQM25746.1"/>
    <property type="molecule type" value="Genomic_DNA"/>
</dbReference>
<feature type="domain" description="Insertion element IS402-like" evidence="3">
    <location>
        <begin position="12"/>
        <end position="84"/>
    </location>
</feature>
<feature type="domain" description="Transposase IS4-like" evidence="2">
    <location>
        <begin position="102"/>
        <end position="280"/>
    </location>
</feature>
<dbReference type="PANTHER" id="PTHR30007:SF1">
    <property type="entry name" value="BLR1914 PROTEIN"/>
    <property type="match status" value="1"/>
</dbReference>
<reference evidence="4 7" key="1">
    <citation type="submission" date="2019-06" db="EMBL/GenBank/DDBJ databases">
        <title>Sequencing the genomes of 1000 actinobacteria strains.</title>
        <authorList>
            <person name="Klenk H.-P."/>
        </authorList>
    </citation>
    <scope>NUCLEOTIDE SEQUENCE [LARGE SCALE GENOMIC DNA]</scope>
    <source>
        <strain evidence="4 7">DSM 103495</strain>
    </source>
</reference>
<evidence type="ECO:0000256" key="1">
    <source>
        <dbReference type="SAM" id="MobiDB-lite"/>
    </source>
</evidence>
<dbReference type="InterPro" id="IPR025161">
    <property type="entry name" value="IS402-like_dom"/>
</dbReference>
<evidence type="ECO:0000313" key="6">
    <source>
        <dbReference type="EMBL" id="TQM30205.1"/>
    </source>
</evidence>
<dbReference type="PANTHER" id="PTHR30007">
    <property type="entry name" value="PHP DOMAIN PROTEIN"/>
    <property type="match status" value="1"/>
</dbReference>
<dbReference type="Proteomes" id="UP000316331">
    <property type="component" value="Unassembled WGS sequence"/>
</dbReference>
<evidence type="ECO:0000313" key="4">
    <source>
        <dbReference type="EMBL" id="TQM25535.1"/>
    </source>
</evidence>
<feature type="compositionally biased region" description="Basic and acidic residues" evidence="1">
    <location>
        <begin position="133"/>
        <end position="142"/>
    </location>
</feature>